<dbReference type="Pfam" id="PF01292">
    <property type="entry name" value="Ni_hydr_CYTB"/>
    <property type="match status" value="1"/>
</dbReference>
<proteinExistence type="predicted"/>
<sequence length="203" mass="22707">MHWTNAIAMVIMIMSGWKIYNDEVIFGFLHFPDAITLGPWAQHGLQWHFFGMWVLGLNGLAYLVYGLATGRFRRLLLPISPREVIREALAALSFRLQHADLTHYNAVQKTLYVGVILVIILQVISGLAIWKPVQFSFLTALFYDFQGARLAHFFGMTAICLFMVVHVALALLVPKTLLAMVTGGPRVDEDPAARVPSAHASNM</sequence>
<feature type="transmembrane region" description="Helical" evidence="6">
    <location>
        <begin position="150"/>
        <end position="173"/>
    </location>
</feature>
<keyword evidence="9" id="KW-1185">Reference proteome</keyword>
<keyword evidence="5 6" id="KW-0472">Membrane</keyword>
<evidence type="ECO:0000256" key="1">
    <source>
        <dbReference type="ARBA" id="ARBA00004651"/>
    </source>
</evidence>
<dbReference type="EMBL" id="BSFM01000005">
    <property type="protein sequence ID" value="GLK83040.1"/>
    <property type="molecule type" value="Genomic_DNA"/>
</dbReference>
<evidence type="ECO:0000313" key="8">
    <source>
        <dbReference type="EMBL" id="GLK83040.1"/>
    </source>
</evidence>
<dbReference type="PANTHER" id="PTHR30485:SF1">
    <property type="entry name" value="CYTOCHROME YDHU-RELATED"/>
    <property type="match status" value="1"/>
</dbReference>
<gene>
    <name evidence="8" type="ORF">GCM10017653_11090</name>
</gene>
<dbReference type="SUPFAM" id="SSF81342">
    <property type="entry name" value="Transmembrane di-heme cytochromes"/>
    <property type="match status" value="1"/>
</dbReference>
<feature type="domain" description="Cytochrome b561 bacterial/Ni-hydrogenase" evidence="7">
    <location>
        <begin position="1"/>
        <end position="183"/>
    </location>
</feature>
<organism evidence="8 9">
    <name type="scientific">Ancylobacter defluvii</name>
    <dbReference type="NCBI Taxonomy" id="1282440"/>
    <lineage>
        <taxon>Bacteria</taxon>
        <taxon>Pseudomonadati</taxon>
        <taxon>Pseudomonadota</taxon>
        <taxon>Alphaproteobacteria</taxon>
        <taxon>Hyphomicrobiales</taxon>
        <taxon>Xanthobacteraceae</taxon>
        <taxon>Ancylobacter</taxon>
    </lineage>
</organism>
<comment type="caution">
    <text evidence="8">The sequence shown here is derived from an EMBL/GenBank/DDBJ whole genome shotgun (WGS) entry which is preliminary data.</text>
</comment>
<evidence type="ECO:0000256" key="5">
    <source>
        <dbReference type="ARBA" id="ARBA00023136"/>
    </source>
</evidence>
<dbReference type="GO" id="GO:0020037">
    <property type="term" value="F:heme binding"/>
    <property type="evidence" value="ECO:0007669"/>
    <property type="project" value="TreeGrafter"/>
</dbReference>
<feature type="transmembrane region" description="Helical" evidence="6">
    <location>
        <begin position="47"/>
        <end position="68"/>
    </location>
</feature>
<dbReference type="InterPro" id="IPR011577">
    <property type="entry name" value="Cyt_b561_bac/Ni-Hgenase"/>
</dbReference>
<evidence type="ECO:0000256" key="6">
    <source>
        <dbReference type="SAM" id="Phobius"/>
    </source>
</evidence>
<dbReference type="InterPro" id="IPR051542">
    <property type="entry name" value="Hydrogenase_cytochrome"/>
</dbReference>
<evidence type="ECO:0000256" key="4">
    <source>
        <dbReference type="ARBA" id="ARBA00022989"/>
    </source>
</evidence>
<keyword evidence="2" id="KW-1003">Cell membrane</keyword>
<evidence type="ECO:0000256" key="2">
    <source>
        <dbReference type="ARBA" id="ARBA00022475"/>
    </source>
</evidence>
<keyword evidence="3 6" id="KW-0812">Transmembrane</keyword>
<evidence type="ECO:0000256" key="3">
    <source>
        <dbReference type="ARBA" id="ARBA00022692"/>
    </source>
</evidence>
<dbReference type="AlphaFoldDB" id="A0A9W6JSJ4"/>
<dbReference type="InterPro" id="IPR016174">
    <property type="entry name" value="Di-haem_cyt_TM"/>
</dbReference>
<evidence type="ECO:0000259" key="7">
    <source>
        <dbReference type="Pfam" id="PF01292"/>
    </source>
</evidence>
<evidence type="ECO:0000313" key="9">
    <source>
        <dbReference type="Proteomes" id="UP001143330"/>
    </source>
</evidence>
<dbReference type="GO" id="GO:0022904">
    <property type="term" value="P:respiratory electron transport chain"/>
    <property type="evidence" value="ECO:0007669"/>
    <property type="project" value="InterPro"/>
</dbReference>
<dbReference type="GO" id="GO:0005886">
    <property type="term" value="C:plasma membrane"/>
    <property type="evidence" value="ECO:0007669"/>
    <property type="project" value="UniProtKB-SubCell"/>
</dbReference>
<name>A0A9W6JSJ4_9HYPH</name>
<dbReference type="Gene3D" id="1.20.950.20">
    <property type="entry name" value="Transmembrane di-heme cytochromes, Chain C"/>
    <property type="match status" value="1"/>
</dbReference>
<reference evidence="8" key="2">
    <citation type="submission" date="2023-01" db="EMBL/GenBank/DDBJ databases">
        <authorList>
            <person name="Sun Q."/>
            <person name="Evtushenko L."/>
        </authorList>
    </citation>
    <scope>NUCLEOTIDE SEQUENCE</scope>
    <source>
        <strain evidence="8">VKM B-2789</strain>
    </source>
</reference>
<feature type="transmembrane region" description="Helical" evidence="6">
    <location>
        <begin position="111"/>
        <end position="130"/>
    </location>
</feature>
<dbReference type="GO" id="GO:0009055">
    <property type="term" value="F:electron transfer activity"/>
    <property type="evidence" value="ECO:0007669"/>
    <property type="project" value="InterPro"/>
</dbReference>
<dbReference type="PANTHER" id="PTHR30485">
    <property type="entry name" value="NI/FE-HYDROGENASE 1 B-TYPE CYTOCHROME SUBUNIT"/>
    <property type="match status" value="1"/>
</dbReference>
<accession>A0A9W6JSJ4</accession>
<dbReference type="Proteomes" id="UP001143330">
    <property type="component" value="Unassembled WGS sequence"/>
</dbReference>
<reference evidence="8" key="1">
    <citation type="journal article" date="2014" name="Int. J. Syst. Evol. Microbiol.">
        <title>Complete genome sequence of Corynebacterium casei LMG S-19264T (=DSM 44701T), isolated from a smear-ripened cheese.</title>
        <authorList>
            <consortium name="US DOE Joint Genome Institute (JGI-PGF)"/>
            <person name="Walter F."/>
            <person name="Albersmeier A."/>
            <person name="Kalinowski J."/>
            <person name="Ruckert C."/>
        </authorList>
    </citation>
    <scope>NUCLEOTIDE SEQUENCE</scope>
    <source>
        <strain evidence="8">VKM B-2789</strain>
    </source>
</reference>
<keyword evidence="4 6" id="KW-1133">Transmembrane helix</keyword>
<comment type="subcellular location">
    <subcellularLocation>
        <location evidence="1">Cell membrane</location>
        <topology evidence="1">Multi-pass membrane protein</topology>
    </subcellularLocation>
</comment>
<protein>
    <submittedName>
        <fullName evidence="8">Cytochrome b561</fullName>
    </submittedName>
</protein>